<keyword evidence="4" id="KW-0378">Hydrolase</keyword>
<keyword evidence="5 7" id="KW-1133">Transmembrane helix</keyword>
<feature type="transmembrane region" description="Helical" evidence="7">
    <location>
        <begin position="270"/>
        <end position="290"/>
    </location>
</feature>
<evidence type="ECO:0000256" key="1">
    <source>
        <dbReference type="ARBA" id="ARBA00004141"/>
    </source>
</evidence>
<feature type="domain" description="Peptidase S54 rhomboid" evidence="8">
    <location>
        <begin position="131"/>
        <end position="262"/>
    </location>
</feature>
<dbReference type="EMBL" id="WMBA01000030">
    <property type="protein sequence ID" value="MTD56118.1"/>
    <property type="molecule type" value="Genomic_DNA"/>
</dbReference>
<evidence type="ECO:0000313" key="10">
    <source>
        <dbReference type="Proteomes" id="UP000440096"/>
    </source>
</evidence>
<dbReference type="GO" id="GO:0016020">
    <property type="term" value="C:membrane"/>
    <property type="evidence" value="ECO:0007669"/>
    <property type="project" value="UniProtKB-SubCell"/>
</dbReference>
<feature type="transmembrane region" description="Helical" evidence="7">
    <location>
        <begin position="172"/>
        <end position="192"/>
    </location>
</feature>
<name>A0A6N7YW36_9PSEU</name>
<evidence type="ECO:0000256" key="4">
    <source>
        <dbReference type="ARBA" id="ARBA00022801"/>
    </source>
</evidence>
<feature type="transmembrane region" description="Helical" evidence="7">
    <location>
        <begin position="86"/>
        <end position="104"/>
    </location>
</feature>
<reference evidence="9 10" key="1">
    <citation type="submission" date="2019-11" db="EMBL/GenBank/DDBJ databases">
        <title>Draft genome of Amycolatopsis RM579.</title>
        <authorList>
            <person name="Duangmal K."/>
            <person name="Mingma R."/>
        </authorList>
    </citation>
    <scope>NUCLEOTIDE SEQUENCE [LARGE SCALE GENOMIC DNA]</scope>
    <source>
        <strain evidence="9 10">RM579</strain>
    </source>
</reference>
<dbReference type="InterPro" id="IPR035952">
    <property type="entry name" value="Rhomboid-like_sf"/>
</dbReference>
<comment type="caution">
    <text evidence="9">The sequence shown here is derived from an EMBL/GenBank/DDBJ whole genome shotgun (WGS) entry which is preliminary data.</text>
</comment>
<keyword evidence="3 7" id="KW-0812">Transmembrane</keyword>
<dbReference type="GO" id="GO:0006508">
    <property type="term" value="P:proteolysis"/>
    <property type="evidence" value="ECO:0007669"/>
    <property type="project" value="UniProtKB-KW"/>
</dbReference>
<evidence type="ECO:0000256" key="2">
    <source>
        <dbReference type="ARBA" id="ARBA00009045"/>
    </source>
</evidence>
<dbReference type="PANTHER" id="PTHR43731:SF14">
    <property type="entry name" value="PRESENILIN-ASSOCIATED RHOMBOID-LIKE PROTEIN, MITOCHONDRIAL"/>
    <property type="match status" value="1"/>
</dbReference>
<organism evidence="9 10">
    <name type="scientific">Amycolatopsis pithecellobii</name>
    <dbReference type="NCBI Taxonomy" id="664692"/>
    <lineage>
        <taxon>Bacteria</taxon>
        <taxon>Bacillati</taxon>
        <taxon>Actinomycetota</taxon>
        <taxon>Actinomycetes</taxon>
        <taxon>Pseudonocardiales</taxon>
        <taxon>Pseudonocardiaceae</taxon>
        <taxon>Amycolatopsis</taxon>
    </lineage>
</organism>
<dbReference type="InterPro" id="IPR022764">
    <property type="entry name" value="Peptidase_S54_rhomboid_dom"/>
</dbReference>
<dbReference type="Gene3D" id="1.20.1540.10">
    <property type="entry name" value="Rhomboid-like"/>
    <property type="match status" value="1"/>
</dbReference>
<dbReference type="SUPFAM" id="SSF144091">
    <property type="entry name" value="Rhomboid-like"/>
    <property type="match status" value="1"/>
</dbReference>
<dbReference type="PANTHER" id="PTHR43731">
    <property type="entry name" value="RHOMBOID PROTEASE"/>
    <property type="match status" value="1"/>
</dbReference>
<comment type="subcellular location">
    <subcellularLocation>
        <location evidence="1">Membrane</location>
        <topology evidence="1">Multi-pass membrane protein</topology>
    </subcellularLocation>
</comment>
<dbReference type="AlphaFoldDB" id="A0A6N7YW36"/>
<keyword evidence="6 7" id="KW-0472">Membrane</keyword>
<dbReference type="Pfam" id="PF01694">
    <property type="entry name" value="Rhomboid"/>
    <property type="match status" value="1"/>
</dbReference>
<sequence>MTQPPQTPPTALPGCWWHPNRQTGLSCTRCGRPACPDCLREAAVGAQCIDCVQAGRRQDAGQRRQYQPAGYGARTIAGARLSSRPVVTPVLISLNVLVYGVTALEAGSPMNNQASDLFNAWVLWPLGVAGGEWWRLVTSGFLHYGAIHLAVNMFSLWIIGRELEILLGKVRFVALYAISLLGGSLLVFQFGGVNGPTAGASGAIYGLLGGVLIAVLRLKLNPGPAIGTIVLNLVLTVSLPNISLFAHLGGLIVGALATAALVYAPAKNRVAWQVCALMLLALALLALYFYRDAQL</sequence>
<evidence type="ECO:0000256" key="3">
    <source>
        <dbReference type="ARBA" id="ARBA00022692"/>
    </source>
</evidence>
<proteinExistence type="inferred from homology"/>
<evidence type="ECO:0000313" key="9">
    <source>
        <dbReference type="EMBL" id="MTD56118.1"/>
    </source>
</evidence>
<feature type="transmembrane region" description="Helical" evidence="7">
    <location>
        <begin position="198"/>
        <end position="216"/>
    </location>
</feature>
<evidence type="ECO:0000256" key="6">
    <source>
        <dbReference type="ARBA" id="ARBA00023136"/>
    </source>
</evidence>
<dbReference type="InterPro" id="IPR050925">
    <property type="entry name" value="Rhomboid_protease_S54"/>
</dbReference>
<dbReference type="GO" id="GO:0004252">
    <property type="term" value="F:serine-type endopeptidase activity"/>
    <property type="evidence" value="ECO:0007669"/>
    <property type="project" value="InterPro"/>
</dbReference>
<evidence type="ECO:0000259" key="8">
    <source>
        <dbReference type="Pfam" id="PF01694"/>
    </source>
</evidence>
<evidence type="ECO:0000256" key="7">
    <source>
        <dbReference type="SAM" id="Phobius"/>
    </source>
</evidence>
<dbReference type="Proteomes" id="UP000440096">
    <property type="component" value="Unassembled WGS sequence"/>
</dbReference>
<protein>
    <submittedName>
        <fullName evidence="9">Rhomboid family intramembrane serine protease</fullName>
    </submittedName>
</protein>
<evidence type="ECO:0000256" key="5">
    <source>
        <dbReference type="ARBA" id="ARBA00022989"/>
    </source>
</evidence>
<gene>
    <name evidence="9" type="ORF">GKO32_19355</name>
</gene>
<keyword evidence="10" id="KW-1185">Reference proteome</keyword>
<accession>A0A6N7YW36</accession>
<keyword evidence="9" id="KW-0645">Protease</keyword>
<comment type="similarity">
    <text evidence="2">Belongs to the peptidase S54 family.</text>
</comment>
<feature type="transmembrane region" description="Helical" evidence="7">
    <location>
        <begin position="141"/>
        <end position="160"/>
    </location>
</feature>